<dbReference type="RefSeq" id="WP_184325906.1">
    <property type="nucleotide sequence ID" value="NZ_JACHLZ010000001.1"/>
</dbReference>
<evidence type="ECO:0000256" key="3">
    <source>
        <dbReference type="PROSITE-ProRule" id="PRU10007"/>
    </source>
</evidence>
<comment type="similarity">
    <text evidence="1 4">Belongs to the aldehyde dehydrogenase family.</text>
</comment>
<organism evidence="6 7">
    <name type="scientific">Brachybacterium aquaticum</name>
    <dbReference type="NCBI Taxonomy" id="1432564"/>
    <lineage>
        <taxon>Bacteria</taxon>
        <taxon>Bacillati</taxon>
        <taxon>Actinomycetota</taxon>
        <taxon>Actinomycetes</taxon>
        <taxon>Micrococcales</taxon>
        <taxon>Dermabacteraceae</taxon>
        <taxon>Brachybacterium</taxon>
    </lineage>
</organism>
<dbReference type="PANTHER" id="PTHR43353:SF5">
    <property type="entry name" value="SUCCINATE-SEMIALDEHYDE DEHYDROGENASE, MITOCHONDRIAL"/>
    <property type="match status" value="1"/>
</dbReference>
<dbReference type="PANTHER" id="PTHR43353">
    <property type="entry name" value="SUCCINATE-SEMIALDEHYDE DEHYDROGENASE, MITOCHONDRIAL"/>
    <property type="match status" value="1"/>
</dbReference>
<dbReference type="Pfam" id="PF00171">
    <property type="entry name" value="Aldedh"/>
    <property type="match status" value="1"/>
</dbReference>
<feature type="active site" evidence="3">
    <location>
        <position position="265"/>
    </location>
</feature>
<dbReference type="InterPro" id="IPR016163">
    <property type="entry name" value="Ald_DH_C"/>
</dbReference>
<dbReference type="Gene3D" id="3.40.605.10">
    <property type="entry name" value="Aldehyde Dehydrogenase, Chain A, domain 1"/>
    <property type="match status" value="1"/>
</dbReference>
<dbReference type="GO" id="GO:0036243">
    <property type="term" value="F:succinate-semialdehyde dehydrogenase (NADP+) activity"/>
    <property type="evidence" value="ECO:0007669"/>
    <property type="project" value="UniProtKB-EC"/>
</dbReference>
<dbReference type="InterPro" id="IPR016162">
    <property type="entry name" value="Ald_DH_N"/>
</dbReference>
<keyword evidence="2 4" id="KW-0560">Oxidoreductase</keyword>
<dbReference type="InterPro" id="IPR050740">
    <property type="entry name" value="Aldehyde_DH_Superfamily"/>
</dbReference>
<evidence type="ECO:0000256" key="1">
    <source>
        <dbReference type="ARBA" id="ARBA00009986"/>
    </source>
</evidence>
<dbReference type="InterPro" id="IPR029510">
    <property type="entry name" value="Ald_DH_CS_GLU"/>
</dbReference>
<proteinExistence type="inferred from homology"/>
<dbReference type="GO" id="GO:0102810">
    <property type="term" value="F:glutarate-semialdehyde dehydrogenase (NADP+) activity"/>
    <property type="evidence" value="ECO:0007669"/>
    <property type="project" value="UniProtKB-EC"/>
</dbReference>
<reference evidence="6 7" key="1">
    <citation type="submission" date="2020-08" db="EMBL/GenBank/DDBJ databases">
        <title>Sequencing the genomes of 1000 actinobacteria strains.</title>
        <authorList>
            <person name="Klenk H.-P."/>
        </authorList>
    </citation>
    <scope>NUCLEOTIDE SEQUENCE [LARGE SCALE GENOMIC DNA]</scope>
    <source>
        <strain evidence="6 7">DSM 28796</strain>
    </source>
</reference>
<gene>
    <name evidence="6" type="ORF">HNR70_002423</name>
</gene>
<dbReference type="PROSITE" id="PS00687">
    <property type="entry name" value="ALDEHYDE_DEHYDR_GLU"/>
    <property type="match status" value="1"/>
</dbReference>
<dbReference type="Proteomes" id="UP000588158">
    <property type="component" value="Unassembled WGS sequence"/>
</dbReference>
<dbReference type="SUPFAM" id="SSF53720">
    <property type="entry name" value="ALDH-like"/>
    <property type="match status" value="1"/>
</dbReference>
<evidence type="ECO:0000313" key="7">
    <source>
        <dbReference type="Proteomes" id="UP000588158"/>
    </source>
</evidence>
<evidence type="ECO:0000256" key="2">
    <source>
        <dbReference type="ARBA" id="ARBA00023002"/>
    </source>
</evidence>
<dbReference type="InterPro" id="IPR016160">
    <property type="entry name" value="Ald_DH_CS_CYS"/>
</dbReference>
<dbReference type="FunFam" id="3.40.605.10:FF:000007">
    <property type="entry name" value="NAD/NADP-dependent betaine aldehyde dehydrogenase"/>
    <property type="match status" value="1"/>
</dbReference>
<sequence length="500" mass="51931">MPDLPTITDARIADLLDRVPRSSFVDGGFLGGTPSLPVTDPATGRALVEVVDADAAAVGTKALDAAVAAQDAWARTLPRDRSDILRRAYELCHERADDLALAMTLEMGKPLAEAYGEVTYGAEFLRWFSEQAVRLPGGFRQAPSADQAILTVARPVGPVLAITPWNFPLSMGTRKIGPALAAGCAVVLKPASSTPLTSLLLMQVLADAGVPAGVVNCVVTSDSKGLSSTLLADPRLRKVSFTGSTPVGRTLLAQASEHVLRTSMELGGNAPFLVLPSADIDTAVAAAMPAKFRNNGEACTAANRFYVHASVAEQFTKALVEKASALQVGPGIDPSTTLGPLLDEGAVAKVEELVADAVERGARVLTGGRRPSAEELPDGCAEGTYYLPTVLGDVPADARVNREEIFGPVAPVIVLDDVDAMIAAANDTEFGLMSYVTGADLAEVTAAAQRIESGMVAVNLGVASDAAAPFGGIKESGLGREGAAEGLDEYLETTYVRLPL</sequence>
<dbReference type="AlphaFoldDB" id="A0A841AH46"/>
<dbReference type="InterPro" id="IPR015590">
    <property type="entry name" value="Aldehyde_DH_dom"/>
</dbReference>
<accession>A0A841AH46</accession>
<evidence type="ECO:0000313" key="6">
    <source>
        <dbReference type="EMBL" id="MBB5832610.1"/>
    </source>
</evidence>
<dbReference type="GO" id="GO:0009450">
    <property type="term" value="P:gamma-aminobutyric acid catabolic process"/>
    <property type="evidence" value="ECO:0007669"/>
    <property type="project" value="TreeGrafter"/>
</dbReference>
<dbReference type="EC" id="1.2.1.20" evidence="6"/>
<dbReference type="EC" id="1.2.1.79" evidence="6"/>
<comment type="caution">
    <text evidence="6">The sequence shown here is derived from an EMBL/GenBank/DDBJ whole genome shotgun (WGS) entry which is preliminary data.</text>
</comment>
<keyword evidence="7" id="KW-1185">Reference proteome</keyword>
<dbReference type="FunFam" id="3.40.309.10:FF:000004">
    <property type="entry name" value="Succinate-semialdehyde dehydrogenase I"/>
    <property type="match status" value="1"/>
</dbReference>
<evidence type="ECO:0000256" key="4">
    <source>
        <dbReference type="RuleBase" id="RU003345"/>
    </source>
</evidence>
<dbReference type="EC" id="1.2.1.16" evidence="6"/>
<dbReference type="InterPro" id="IPR016161">
    <property type="entry name" value="Ald_DH/histidinol_DH"/>
</dbReference>
<dbReference type="CDD" id="cd07103">
    <property type="entry name" value="ALDH_F5_SSADH_GabD"/>
    <property type="match status" value="1"/>
</dbReference>
<dbReference type="Gene3D" id="3.40.309.10">
    <property type="entry name" value="Aldehyde Dehydrogenase, Chain A, domain 2"/>
    <property type="match status" value="1"/>
</dbReference>
<feature type="domain" description="Aldehyde dehydrogenase" evidence="5">
    <location>
        <begin position="35"/>
        <end position="496"/>
    </location>
</feature>
<name>A0A841AH46_9MICO</name>
<evidence type="ECO:0000259" key="5">
    <source>
        <dbReference type="Pfam" id="PF00171"/>
    </source>
</evidence>
<protein>
    <submittedName>
        <fullName evidence="6">Succinate-semialdehyde dehydrogenase/glutarate-semialdehyde dehydrogenase</fullName>
        <ecNumber evidence="6">1.2.1.16</ecNumber>
        <ecNumber evidence="6">1.2.1.20</ecNumber>
        <ecNumber evidence="6">1.2.1.79</ecNumber>
    </submittedName>
</protein>
<dbReference type="EMBL" id="JACHLZ010000001">
    <property type="protein sequence ID" value="MBB5832610.1"/>
    <property type="molecule type" value="Genomic_DNA"/>
</dbReference>
<dbReference type="GO" id="GO:0004777">
    <property type="term" value="F:succinate-semialdehyde dehydrogenase (NAD+) activity"/>
    <property type="evidence" value="ECO:0007669"/>
    <property type="project" value="TreeGrafter"/>
</dbReference>
<dbReference type="PROSITE" id="PS00070">
    <property type="entry name" value="ALDEHYDE_DEHYDR_CYS"/>
    <property type="match status" value="1"/>
</dbReference>